<dbReference type="Gene3D" id="1.10.10.10">
    <property type="entry name" value="Winged helix-like DNA-binding domain superfamily/Winged helix DNA-binding domain"/>
    <property type="match status" value="1"/>
</dbReference>
<protein>
    <submittedName>
        <fullName evidence="3">MarR family winged helix-turn-helix transcriptional regulator</fullName>
    </submittedName>
</protein>
<dbReference type="Proteomes" id="UP001589619">
    <property type="component" value="Unassembled WGS sequence"/>
</dbReference>
<dbReference type="PROSITE" id="PS50995">
    <property type="entry name" value="HTH_MARR_2"/>
    <property type="match status" value="1"/>
</dbReference>
<dbReference type="InterPro" id="IPR036390">
    <property type="entry name" value="WH_DNA-bd_sf"/>
</dbReference>
<organism evidence="3 4">
    <name type="scientific">Paenibacillus hodogayensis</name>
    <dbReference type="NCBI Taxonomy" id="279208"/>
    <lineage>
        <taxon>Bacteria</taxon>
        <taxon>Bacillati</taxon>
        <taxon>Bacillota</taxon>
        <taxon>Bacilli</taxon>
        <taxon>Bacillales</taxon>
        <taxon>Paenibacillaceae</taxon>
        <taxon>Paenibacillus</taxon>
    </lineage>
</organism>
<dbReference type="PRINTS" id="PR00598">
    <property type="entry name" value="HTHMARR"/>
</dbReference>
<evidence type="ECO:0000256" key="1">
    <source>
        <dbReference type="ARBA" id="ARBA00023125"/>
    </source>
</evidence>
<keyword evidence="1" id="KW-0238">DNA-binding</keyword>
<dbReference type="InterPro" id="IPR036388">
    <property type="entry name" value="WH-like_DNA-bd_sf"/>
</dbReference>
<dbReference type="PANTHER" id="PTHR33164">
    <property type="entry name" value="TRANSCRIPTIONAL REGULATOR, MARR FAMILY"/>
    <property type="match status" value="1"/>
</dbReference>
<dbReference type="RefSeq" id="WP_344901678.1">
    <property type="nucleotide sequence ID" value="NZ_BAAAYO010000001.1"/>
</dbReference>
<reference evidence="3 4" key="1">
    <citation type="submission" date="2024-09" db="EMBL/GenBank/DDBJ databases">
        <authorList>
            <person name="Sun Q."/>
            <person name="Mori K."/>
        </authorList>
    </citation>
    <scope>NUCLEOTIDE SEQUENCE [LARGE SCALE GENOMIC DNA]</scope>
    <source>
        <strain evidence="3 4">JCM 12520</strain>
    </source>
</reference>
<name>A0ABV5VYP8_9BACL</name>
<evidence type="ECO:0000313" key="4">
    <source>
        <dbReference type="Proteomes" id="UP001589619"/>
    </source>
</evidence>
<keyword evidence="4" id="KW-1185">Reference proteome</keyword>
<evidence type="ECO:0000259" key="2">
    <source>
        <dbReference type="PROSITE" id="PS50995"/>
    </source>
</evidence>
<sequence length="154" mass="16811">MTDDLQRMLLHPPVQTQAFFALVETTAGLVGISEKYWHSKGLNGARIRLLAEIAKAGGTLLPSVLARRIGVTKPNITVLLAPLEKDGLVARAAHPQDGRKTVVSITEAGEALLLDHLPGNRQTIADAMQGLEEDEQRQLIRLLDKLNRTKSHSL</sequence>
<dbReference type="PANTHER" id="PTHR33164:SF43">
    <property type="entry name" value="HTH-TYPE TRANSCRIPTIONAL REPRESSOR YETL"/>
    <property type="match status" value="1"/>
</dbReference>
<evidence type="ECO:0000313" key="3">
    <source>
        <dbReference type="EMBL" id="MFB9753341.1"/>
    </source>
</evidence>
<dbReference type="InterPro" id="IPR011991">
    <property type="entry name" value="ArsR-like_HTH"/>
</dbReference>
<dbReference type="SUPFAM" id="SSF46785">
    <property type="entry name" value="Winged helix' DNA-binding domain"/>
    <property type="match status" value="1"/>
</dbReference>
<feature type="domain" description="HTH marR-type" evidence="2">
    <location>
        <begin position="15"/>
        <end position="148"/>
    </location>
</feature>
<comment type="caution">
    <text evidence="3">The sequence shown here is derived from an EMBL/GenBank/DDBJ whole genome shotgun (WGS) entry which is preliminary data.</text>
</comment>
<dbReference type="InterPro" id="IPR000835">
    <property type="entry name" value="HTH_MarR-typ"/>
</dbReference>
<dbReference type="SMART" id="SM00347">
    <property type="entry name" value="HTH_MARR"/>
    <property type="match status" value="1"/>
</dbReference>
<dbReference type="EMBL" id="JBHMAG010000012">
    <property type="protein sequence ID" value="MFB9753341.1"/>
    <property type="molecule type" value="Genomic_DNA"/>
</dbReference>
<accession>A0ABV5VYP8</accession>
<dbReference type="CDD" id="cd00090">
    <property type="entry name" value="HTH_ARSR"/>
    <property type="match status" value="1"/>
</dbReference>
<dbReference type="InterPro" id="IPR039422">
    <property type="entry name" value="MarR/SlyA-like"/>
</dbReference>
<proteinExistence type="predicted"/>
<dbReference type="Pfam" id="PF12802">
    <property type="entry name" value="MarR_2"/>
    <property type="match status" value="1"/>
</dbReference>
<gene>
    <name evidence="3" type="ORF">ACFFNY_17390</name>
</gene>